<dbReference type="Proteomes" id="UP000242146">
    <property type="component" value="Unassembled WGS sequence"/>
</dbReference>
<feature type="compositionally biased region" description="Polar residues" evidence="1">
    <location>
        <begin position="8"/>
        <end position="25"/>
    </location>
</feature>
<feature type="compositionally biased region" description="Basic and acidic residues" evidence="1">
    <location>
        <begin position="29"/>
        <end position="39"/>
    </location>
</feature>
<feature type="compositionally biased region" description="Low complexity" evidence="1">
    <location>
        <begin position="124"/>
        <end position="140"/>
    </location>
</feature>
<dbReference type="EMBL" id="MCGT01000001">
    <property type="protein sequence ID" value="ORX62793.1"/>
    <property type="molecule type" value="Genomic_DNA"/>
</dbReference>
<feature type="region of interest" description="Disordered" evidence="1">
    <location>
        <begin position="1"/>
        <end position="53"/>
    </location>
</feature>
<feature type="region of interest" description="Disordered" evidence="1">
    <location>
        <begin position="73"/>
        <end position="157"/>
    </location>
</feature>
<comment type="caution">
    <text evidence="2">The sequence shown here is derived from an EMBL/GenBank/DDBJ whole genome shotgun (WGS) entry which is preliminary data.</text>
</comment>
<gene>
    <name evidence="2" type="ORF">DM01DRAFT_1006050</name>
</gene>
<protein>
    <submittedName>
        <fullName evidence="2">Uncharacterized protein</fullName>
    </submittedName>
</protein>
<feature type="compositionally biased region" description="Polar residues" evidence="1">
    <location>
        <begin position="40"/>
        <end position="53"/>
    </location>
</feature>
<dbReference type="AlphaFoldDB" id="A0A1X2GXH7"/>
<sequence>MSPISEPGPTSLSPSNSIHHTQVAPQQDAKLHKPTKDKATTTSEKITMDSSSSKPRFLSLLFCCASDIYMTSEKPYKTTPSEPTPTRTKRKRWYHRWAPKTVQVRHEPPAHPLNTTPQDPPQQDPSSSTSVPPTTVIIPVHEPQKDASPRQKSTLIF</sequence>
<organism evidence="2 3">
    <name type="scientific">Hesseltinella vesiculosa</name>
    <dbReference type="NCBI Taxonomy" id="101127"/>
    <lineage>
        <taxon>Eukaryota</taxon>
        <taxon>Fungi</taxon>
        <taxon>Fungi incertae sedis</taxon>
        <taxon>Mucoromycota</taxon>
        <taxon>Mucoromycotina</taxon>
        <taxon>Mucoromycetes</taxon>
        <taxon>Mucorales</taxon>
        <taxon>Cunninghamellaceae</taxon>
        <taxon>Hesseltinella</taxon>
    </lineage>
</organism>
<accession>A0A1X2GXH7</accession>
<evidence type="ECO:0000313" key="2">
    <source>
        <dbReference type="EMBL" id="ORX62793.1"/>
    </source>
</evidence>
<reference evidence="2 3" key="1">
    <citation type="submission" date="2016-07" db="EMBL/GenBank/DDBJ databases">
        <title>Pervasive Adenine N6-methylation of Active Genes in Fungi.</title>
        <authorList>
            <consortium name="DOE Joint Genome Institute"/>
            <person name="Mondo S.J."/>
            <person name="Dannebaum R.O."/>
            <person name="Kuo R.C."/>
            <person name="Labutti K."/>
            <person name="Haridas S."/>
            <person name="Kuo A."/>
            <person name="Salamov A."/>
            <person name="Ahrendt S.R."/>
            <person name="Lipzen A."/>
            <person name="Sullivan W."/>
            <person name="Andreopoulos W.B."/>
            <person name="Clum A."/>
            <person name="Lindquist E."/>
            <person name="Daum C."/>
            <person name="Ramamoorthy G.K."/>
            <person name="Gryganskyi A."/>
            <person name="Culley D."/>
            <person name="Magnuson J.K."/>
            <person name="James T.Y."/>
            <person name="O'Malley M.A."/>
            <person name="Stajich J.E."/>
            <person name="Spatafora J.W."/>
            <person name="Visel A."/>
            <person name="Grigoriev I.V."/>
        </authorList>
    </citation>
    <scope>NUCLEOTIDE SEQUENCE [LARGE SCALE GENOMIC DNA]</scope>
    <source>
        <strain evidence="2 3">NRRL 3301</strain>
    </source>
</reference>
<feature type="compositionally biased region" description="Basic residues" evidence="1">
    <location>
        <begin position="87"/>
        <end position="98"/>
    </location>
</feature>
<evidence type="ECO:0000256" key="1">
    <source>
        <dbReference type="SAM" id="MobiDB-lite"/>
    </source>
</evidence>
<proteinExistence type="predicted"/>
<keyword evidence="3" id="KW-1185">Reference proteome</keyword>
<name>A0A1X2GXH7_9FUNG</name>
<evidence type="ECO:0000313" key="3">
    <source>
        <dbReference type="Proteomes" id="UP000242146"/>
    </source>
</evidence>